<proteinExistence type="predicted"/>
<keyword evidence="2" id="KW-1185">Reference proteome</keyword>
<dbReference type="AlphaFoldDB" id="A0AAV4VTK3"/>
<comment type="caution">
    <text evidence="1">The sequence shown here is derived from an EMBL/GenBank/DDBJ whole genome shotgun (WGS) entry which is preliminary data.</text>
</comment>
<dbReference type="Proteomes" id="UP001054945">
    <property type="component" value="Unassembled WGS sequence"/>
</dbReference>
<sequence>MRANSIPNNRLAKKVMAQFVSLWWLSFRFGRNNLYRLLEEFEKDKLRNAYDGIQVYHHLDHFKTESKKNAHDCVTKKLLL</sequence>
<organism evidence="1 2">
    <name type="scientific">Caerostris extrusa</name>
    <name type="common">Bark spider</name>
    <name type="synonym">Caerostris bankana</name>
    <dbReference type="NCBI Taxonomy" id="172846"/>
    <lineage>
        <taxon>Eukaryota</taxon>
        <taxon>Metazoa</taxon>
        <taxon>Ecdysozoa</taxon>
        <taxon>Arthropoda</taxon>
        <taxon>Chelicerata</taxon>
        <taxon>Arachnida</taxon>
        <taxon>Araneae</taxon>
        <taxon>Araneomorphae</taxon>
        <taxon>Entelegynae</taxon>
        <taxon>Araneoidea</taxon>
        <taxon>Araneidae</taxon>
        <taxon>Caerostris</taxon>
    </lineage>
</organism>
<reference evidence="1 2" key="1">
    <citation type="submission" date="2021-06" db="EMBL/GenBank/DDBJ databases">
        <title>Caerostris extrusa draft genome.</title>
        <authorList>
            <person name="Kono N."/>
            <person name="Arakawa K."/>
        </authorList>
    </citation>
    <scope>NUCLEOTIDE SEQUENCE [LARGE SCALE GENOMIC DNA]</scope>
</reference>
<gene>
    <name evidence="1" type="ORF">CEXT_698421</name>
</gene>
<protein>
    <recommendedName>
        <fullName evidence="3">Maturase K</fullName>
    </recommendedName>
</protein>
<evidence type="ECO:0008006" key="3">
    <source>
        <dbReference type="Google" id="ProtNLM"/>
    </source>
</evidence>
<accession>A0AAV4VTK3</accession>
<dbReference type="EMBL" id="BPLR01015050">
    <property type="protein sequence ID" value="GIY73235.1"/>
    <property type="molecule type" value="Genomic_DNA"/>
</dbReference>
<evidence type="ECO:0000313" key="2">
    <source>
        <dbReference type="Proteomes" id="UP001054945"/>
    </source>
</evidence>
<name>A0AAV4VTK3_CAEEX</name>
<evidence type="ECO:0000313" key="1">
    <source>
        <dbReference type="EMBL" id="GIY73235.1"/>
    </source>
</evidence>